<comment type="caution">
    <text evidence="1">The sequence shown here is derived from an EMBL/GenBank/DDBJ whole genome shotgun (WGS) entry which is preliminary data.</text>
</comment>
<reference evidence="1 2" key="1">
    <citation type="submission" date="2024-05" db="EMBL/GenBank/DDBJ databases">
        <title>Neorhizobium sp. Rsf11, a plant growth promoting and heavy metal resistant PAH-degrader.</title>
        <authorList>
            <person name="Golubev S.N."/>
            <person name="Muratova A.Y."/>
            <person name="Markelova M.I."/>
        </authorList>
    </citation>
    <scope>NUCLEOTIDE SEQUENCE [LARGE SCALE GENOMIC DNA]</scope>
    <source>
        <strain evidence="1 2">Rsf11</strain>
    </source>
</reference>
<dbReference type="RefSeq" id="WP_348862139.1">
    <property type="nucleotide sequence ID" value="NZ_JBEAAL010000001.1"/>
</dbReference>
<dbReference type="InterPro" id="IPR010064">
    <property type="entry name" value="HK97-gp10_tail"/>
</dbReference>
<accession>A0ABV0LW61</accession>
<proteinExistence type="predicted"/>
<evidence type="ECO:0000313" key="1">
    <source>
        <dbReference type="EMBL" id="MEQ1403837.1"/>
    </source>
</evidence>
<protein>
    <submittedName>
        <fullName evidence="1">HK97-gp10 family putative phage morphogenesis protein</fullName>
    </submittedName>
</protein>
<dbReference type="Pfam" id="PF04883">
    <property type="entry name" value="HK97-gp10_like"/>
    <property type="match status" value="1"/>
</dbReference>
<keyword evidence="2" id="KW-1185">Reference proteome</keyword>
<dbReference type="Proteomes" id="UP001496627">
    <property type="component" value="Unassembled WGS sequence"/>
</dbReference>
<dbReference type="NCBIfam" id="TIGR01725">
    <property type="entry name" value="phge_HK97_gp10"/>
    <property type="match status" value="1"/>
</dbReference>
<evidence type="ECO:0000313" key="2">
    <source>
        <dbReference type="Proteomes" id="UP001496627"/>
    </source>
</evidence>
<organism evidence="1 2">
    <name type="scientific">Neorhizobium phenanthreniclasticum</name>
    <dbReference type="NCBI Taxonomy" id="3157917"/>
    <lineage>
        <taxon>Bacteria</taxon>
        <taxon>Pseudomonadati</taxon>
        <taxon>Pseudomonadota</taxon>
        <taxon>Alphaproteobacteria</taxon>
        <taxon>Hyphomicrobiales</taxon>
        <taxon>Rhizobiaceae</taxon>
        <taxon>Rhizobium/Agrobacterium group</taxon>
        <taxon>Neorhizobium</taxon>
    </lineage>
</organism>
<sequence length="151" mass="16432">MTIEGLDRLNRKLTKTIPEAAYRRVKEALEQSADEAIAVMKGLVPVDSGELRDSIAWTWGDAPKGAIALATSTAKAGDLRITIYAGGGDAYYARFVEFGTSPHPNKGLFAGSMHPGTPAQPFFYPGWRLVRRKVKGRVTRNIKKAIKEASA</sequence>
<name>A0ABV0LW61_9HYPH</name>
<gene>
    <name evidence="1" type="ORF">ABK249_02730</name>
</gene>
<dbReference type="EMBL" id="JBEAAL010000001">
    <property type="protein sequence ID" value="MEQ1403837.1"/>
    <property type="molecule type" value="Genomic_DNA"/>
</dbReference>